<name>A0ACB5SU84_AMBMO</name>
<dbReference type="Proteomes" id="UP001165064">
    <property type="component" value="Unassembled WGS sequence"/>
</dbReference>
<comment type="caution">
    <text evidence="1">The sequence shown here is derived from an EMBL/GenBank/DDBJ whole genome shotgun (WGS) entry which is preliminary data.</text>
</comment>
<accession>A0ACB5SU84</accession>
<keyword evidence="2" id="KW-1185">Reference proteome</keyword>
<evidence type="ECO:0000313" key="1">
    <source>
        <dbReference type="EMBL" id="GME72602.1"/>
    </source>
</evidence>
<dbReference type="EMBL" id="BSXS01000463">
    <property type="protein sequence ID" value="GME72602.1"/>
    <property type="molecule type" value="Genomic_DNA"/>
</dbReference>
<sequence length="453" mass="49239">MTPTSLLTVTLALLVQKSFSYDFQSKSEGNGTTESKVIRRDSARYFIDLEIGSNHSPVAVALDTGSTDFWIPNAFYPDCTTYSCSQYGYFDGLDSSTFTNGTYPYYSAYSDGSTLEGVYVEDYIYFEGSELKKVTFGMSYNATNANGIMGLGPVEGSSSYTTSNGSDIVPTFPMALKDNGVIDKAAHFLALADKSSASILFGGVDHGRYTGDLAIVPMVNPFKDFYPDIFPDIGPLMPVTLNSRDVYDAENEILNQFSDALNITLPDSNTDESFPVVQCSEYTDYHLTFNFQGYEISVPFSKFLVTDDAESDTCYVIIHKSDEPASSLGLSFFSSVYVVFDLESQVIGLAPLNTDPSYRADIEAITDSIPFGTTVPGYSATQSYWPLQISTIKIDAESKTTKLNSLEPNSLFFNANATYGGNAGATFGLSVGSMLIGLSVLCCVFKSLIQAIV</sequence>
<evidence type="ECO:0000313" key="2">
    <source>
        <dbReference type="Proteomes" id="UP001165064"/>
    </source>
</evidence>
<proteinExistence type="predicted"/>
<protein>
    <submittedName>
        <fullName evidence="1">Unnamed protein product</fullName>
    </submittedName>
</protein>
<gene>
    <name evidence="1" type="ORF">Amon02_000105800</name>
</gene>
<reference evidence="1" key="1">
    <citation type="submission" date="2023-04" db="EMBL/GenBank/DDBJ databases">
        <title>Ambrosiozyma monospora NBRC 10751.</title>
        <authorList>
            <person name="Ichikawa N."/>
            <person name="Sato H."/>
            <person name="Tonouchi N."/>
        </authorList>
    </citation>
    <scope>NUCLEOTIDE SEQUENCE</scope>
    <source>
        <strain evidence="1">NBRC 10751</strain>
    </source>
</reference>
<organism evidence="1 2">
    <name type="scientific">Ambrosiozyma monospora</name>
    <name type="common">Yeast</name>
    <name type="synonym">Endomycopsis monosporus</name>
    <dbReference type="NCBI Taxonomy" id="43982"/>
    <lineage>
        <taxon>Eukaryota</taxon>
        <taxon>Fungi</taxon>
        <taxon>Dikarya</taxon>
        <taxon>Ascomycota</taxon>
        <taxon>Saccharomycotina</taxon>
        <taxon>Pichiomycetes</taxon>
        <taxon>Pichiales</taxon>
        <taxon>Pichiaceae</taxon>
        <taxon>Ambrosiozyma</taxon>
    </lineage>
</organism>